<protein>
    <submittedName>
        <fullName evidence="2">Uncharacterized protein</fullName>
    </submittedName>
</protein>
<keyword evidence="3" id="KW-1185">Reference proteome</keyword>
<keyword evidence="2" id="KW-0614">Plasmid</keyword>
<geneLocation type="plasmid" evidence="2 3">
    <name>pJNE5-X3_NDM-1</name>
</geneLocation>
<feature type="transmembrane region" description="Helical" evidence="1">
    <location>
        <begin position="29"/>
        <end position="46"/>
    </location>
</feature>
<organism evidence="2 3">
    <name type="scientific">Acinetobacter portensis</name>
    <dbReference type="NCBI Taxonomy" id="1839785"/>
    <lineage>
        <taxon>Bacteria</taxon>
        <taxon>Pseudomonadati</taxon>
        <taxon>Pseudomonadota</taxon>
        <taxon>Gammaproteobacteria</taxon>
        <taxon>Moraxellales</taxon>
        <taxon>Moraxellaceae</taxon>
        <taxon>Acinetobacter</taxon>
    </lineage>
</organism>
<accession>A0ABY4K225</accession>
<evidence type="ECO:0000313" key="2">
    <source>
        <dbReference type="EMBL" id="UPO24708.1"/>
    </source>
</evidence>
<dbReference type="EMBL" id="CP096121">
    <property type="protein sequence ID" value="UPO24708.1"/>
    <property type="molecule type" value="Genomic_DNA"/>
</dbReference>
<proteinExistence type="predicted"/>
<evidence type="ECO:0000256" key="1">
    <source>
        <dbReference type="SAM" id="Phobius"/>
    </source>
</evidence>
<evidence type="ECO:0000313" key="3">
    <source>
        <dbReference type="Proteomes" id="UP000831422"/>
    </source>
</evidence>
<keyword evidence="1" id="KW-1133">Transmembrane helix</keyword>
<gene>
    <name evidence="2" type="ORF">MZO21_12815</name>
</gene>
<keyword evidence="1" id="KW-0812">Transmembrane</keyword>
<feature type="transmembrane region" description="Helical" evidence="1">
    <location>
        <begin position="7"/>
        <end position="23"/>
    </location>
</feature>
<keyword evidence="1" id="KW-0472">Membrane</keyword>
<feature type="transmembrane region" description="Helical" evidence="1">
    <location>
        <begin position="58"/>
        <end position="79"/>
    </location>
</feature>
<reference evidence="2 3" key="1">
    <citation type="submission" date="2022-04" db="EMBL/GenBank/DDBJ databases">
        <title>Occurrence of NDM-1-producing Shewanella putrefaciens and Acinetobacter portensis in a dairy farm from China.</title>
        <authorList>
            <person name="Li R."/>
            <person name="Zhang L."/>
        </authorList>
    </citation>
    <scope>NUCLEOTIDE SEQUENCE [LARGE SCALE GENOMIC DNA]</scope>
    <source>
        <strain evidence="2 3">JNE5</strain>
        <plasmid evidence="2 3">pJNE5-X3_NDM-1</plasmid>
    </source>
</reference>
<sequence>MQLNKAFYLYLTFVAILWAIIWWCLLINMHQYFSAVFYVLTGYYFINKILMKISPYSSKILFTVLWPIAYPVLFLILLFKRWDTVNAPDERAIAQSLHPNEQLKFNVEGADWYAYSENYGTSEEKLFVKFISTQIDALKRQYKDAEIYLIRNELDYWLFSPVDGRRFSPDYMLIVNDTVNQEMYYQCLIEPKGGHLLVNDEWKEEVLISLSDESSVIFDPDEEDDEGYKSFLKEVESMGYKEIKCLGFKFFNSDPRGETDFALDFRATLPH</sequence>
<dbReference type="Proteomes" id="UP000831422">
    <property type="component" value="Plasmid pJNE5-X3_NDM-1"/>
</dbReference>
<name>A0ABY4K225_9GAMM</name>